<proteinExistence type="predicted"/>
<sequence>MESIKIYDGANMDSQEYTSIFHVAPNFRRIKARSATMSCIATLLLRNSNFTAPNVINKIDPNLKTLFYKIVPEADDPVLAAIPTQILQVPAKASRDRISYQRSQKKRNPDRPRIWKPVQPFPYTVDLQKCRHGDAAHPRNNFGHFGLCSEGFKAIMGHGTFRITAVACRHISQQAFEHVFNAKAVHPELNTLEVSFCAQVNRDIYLIM</sequence>
<reference evidence="1 2" key="1">
    <citation type="journal article" date="2020" name="bioRxiv">
        <title>Whole genome comparisons of ergot fungi reveals the divergence and evolution of species within the genus Claviceps are the result of varying mechanisms driving genome evolution and host range expansion.</title>
        <authorList>
            <person name="Wyka S.A."/>
            <person name="Mondo S.J."/>
            <person name="Liu M."/>
            <person name="Dettman J."/>
            <person name="Nalam V."/>
            <person name="Broders K.D."/>
        </authorList>
    </citation>
    <scope>NUCLEOTIDE SEQUENCE [LARGE SCALE GENOMIC DNA]</scope>
    <source>
        <strain evidence="1 2">LM583</strain>
    </source>
</reference>
<gene>
    <name evidence="1" type="ORF">E4U57_001058</name>
</gene>
<accession>A0ABQ7PBL3</accession>
<keyword evidence="2" id="KW-1185">Reference proteome</keyword>
<comment type="caution">
    <text evidence="1">The sequence shown here is derived from an EMBL/GenBank/DDBJ whole genome shotgun (WGS) entry which is preliminary data.</text>
</comment>
<protein>
    <submittedName>
        <fullName evidence="1">Uncharacterized protein</fullName>
    </submittedName>
</protein>
<name>A0ABQ7PBL3_9HYPO</name>
<evidence type="ECO:0000313" key="2">
    <source>
        <dbReference type="Proteomes" id="UP000742024"/>
    </source>
</evidence>
<evidence type="ECO:0000313" key="1">
    <source>
        <dbReference type="EMBL" id="KAG5958907.1"/>
    </source>
</evidence>
<dbReference type="EMBL" id="SRPR01000135">
    <property type="protein sequence ID" value="KAG5958907.1"/>
    <property type="molecule type" value="Genomic_DNA"/>
</dbReference>
<dbReference type="Proteomes" id="UP000742024">
    <property type="component" value="Unassembled WGS sequence"/>
</dbReference>
<organism evidence="1 2">
    <name type="scientific">Claviceps arundinis</name>
    <dbReference type="NCBI Taxonomy" id="1623583"/>
    <lineage>
        <taxon>Eukaryota</taxon>
        <taxon>Fungi</taxon>
        <taxon>Dikarya</taxon>
        <taxon>Ascomycota</taxon>
        <taxon>Pezizomycotina</taxon>
        <taxon>Sordariomycetes</taxon>
        <taxon>Hypocreomycetidae</taxon>
        <taxon>Hypocreales</taxon>
        <taxon>Clavicipitaceae</taxon>
        <taxon>Claviceps</taxon>
    </lineage>
</organism>